<dbReference type="AlphaFoldDB" id="K2RVT1"/>
<sequence>MAILCISSSEIPGCLGSRVGRVWTRLDPLRHTQCFARMETVLWRLHGDGLSVHRLSSRGFVDSSVSQHLLESWLRDANLIVIRGFWSVSPLIINLSFVPVLFPTYCLFSRC</sequence>
<feature type="transmembrane region" description="Helical" evidence="1">
    <location>
        <begin position="84"/>
        <end position="108"/>
    </location>
</feature>
<evidence type="ECO:0000313" key="3">
    <source>
        <dbReference type="Proteomes" id="UP000007129"/>
    </source>
</evidence>
<dbReference type="VEuPathDB" id="FungiDB:MPH_03792"/>
<dbReference type="InParanoid" id="K2RVT1"/>
<organism evidence="2 3">
    <name type="scientific">Macrophomina phaseolina (strain MS6)</name>
    <name type="common">Charcoal rot fungus</name>
    <dbReference type="NCBI Taxonomy" id="1126212"/>
    <lineage>
        <taxon>Eukaryota</taxon>
        <taxon>Fungi</taxon>
        <taxon>Dikarya</taxon>
        <taxon>Ascomycota</taxon>
        <taxon>Pezizomycotina</taxon>
        <taxon>Dothideomycetes</taxon>
        <taxon>Dothideomycetes incertae sedis</taxon>
        <taxon>Botryosphaeriales</taxon>
        <taxon>Botryosphaeriaceae</taxon>
        <taxon>Macrophomina</taxon>
    </lineage>
</organism>
<dbReference type="Proteomes" id="UP000007129">
    <property type="component" value="Unassembled WGS sequence"/>
</dbReference>
<reference evidence="2 3" key="1">
    <citation type="journal article" date="2012" name="BMC Genomics">
        <title>Tools to kill: Genome of one of the most destructive plant pathogenic fungi Macrophomina phaseolina.</title>
        <authorList>
            <person name="Islam M.S."/>
            <person name="Haque M.S."/>
            <person name="Islam M.M."/>
            <person name="Emdad E.M."/>
            <person name="Halim A."/>
            <person name="Hossen Q.M.M."/>
            <person name="Hossain M.Z."/>
            <person name="Ahmed B."/>
            <person name="Rahim S."/>
            <person name="Rahman M.S."/>
            <person name="Alam M.M."/>
            <person name="Hou S."/>
            <person name="Wan X."/>
            <person name="Saito J.A."/>
            <person name="Alam M."/>
        </authorList>
    </citation>
    <scope>NUCLEOTIDE SEQUENCE [LARGE SCALE GENOMIC DNA]</scope>
    <source>
        <strain evidence="2 3">MS6</strain>
    </source>
</reference>
<gene>
    <name evidence="2" type="ORF">MPH_03792</name>
</gene>
<evidence type="ECO:0000313" key="2">
    <source>
        <dbReference type="EMBL" id="EKG18908.1"/>
    </source>
</evidence>
<dbReference type="EMBL" id="AHHD01000169">
    <property type="protein sequence ID" value="EKG18908.1"/>
    <property type="molecule type" value="Genomic_DNA"/>
</dbReference>
<keyword evidence="1" id="KW-1133">Transmembrane helix</keyword>
<keyword evidence="1" id="KW-0472">Membrane</keyword>
<name>K2RVT1_MACPH</name>
<dbReference type="HOGENOM" id="CLU_2158899_0_0_1"/>
<accession>K2RVT1</accession>
<comment type="caution">
    <text evidence="2">The sequence shown here is derived from an EMBL/GenBank/DDBJ whole genome shotgun (WGS) entry which is preliminary data.</text>
</comment>
<proteinExistence type="predicted"/>
<protein>
    <submittedName>
        <fullName evidence="2">Uncharacterized protein</fullName>
    </submittedName>
</protein>
<keyword evidence="1" id="KW-0812">Transmembrane</keyword>
<evidence type="ECO:0000256" key="1">
    <source>
        <dbReference type="SAM" id="Phobius"/>
    </source>
</evidence>